<geneLocation type="plasmid" evidence="9 10">
    <name>pMNOD02</name>
</geneLocation>
<dbReference type="KEGG" id="mno:Mnod_7774"/>
<dbReference type="SUPFAM" id="SSF47203">
    <property type="entry name" value="Acyl-CoA dehydrogenase C-terminal domain-like"/>
    <property type="match status" value="1"/>
</dbReference>
<dbReference type="SUPFAM" id="SSF56645">
    <property type="entry name" value="Acyl-CoA dehydrogenase NM domain-like"/>
    <property type="match status" value="1"/>
</dbReference>
<dbReference type="Gene3D" id="1.10.540.10">
    <property type="entry name" value="Acyl-CoA dehydrogenase/oxidase, N-terminal domain"/>
    <property type="match status" value="1"/>
</dbReference>
<dbReference type="AlphaFoldDB" id="B8IXI1"/>
<evidence type="ECO:0000256" key="4">
    <source>
        <dbReference type="ARBA" id="ARBA00022827"/>
    </source>
</evidence>
<proteinExistence type="inferred from homology"/>
<dbReference type="EMBL" id="CP001351">
    <property type="protein sequence ID" value="ACL62813.1"/>
    <property type="molecule type" value="Genomic_DNA"/>
</dbReference>
<dbReference type="InterPro" id="IPR009075">
    <property type="entry name" value="AcylCo_DH/oxidase_C"/>
</dbReference>
<evidence type="ECO:0000313" key="9">
    <source>
        <dbReference type="EMBL" id="ACL62813.1"/>
    </source>
</evidence>
<gene>
    <name evidence="9" type="ordered locus">Mnod_7774</name>
</gene>
<dbReference type="OrthoDB" id="9775090at2"/>
<dbReference type="GO" id="GO:0050660">
    <property type="term" value="F:flavin adenine dinucleotide binding"/>
    <property type="evidence" value="ECO:0007669"/>
    <property type="project" value="InterPro"/>
</dbReference>
<organism evidence="9 10">
    <name type="scientific">Methylobacterium nodulans (strain LMG 21967 / CNCM I-2342 / ORS 2060)</name>
    <dbReference type="NCBI Taxonomy" id="460265"/>
    <lineage>
        <taxon>Bacteria</taxon>
        <taxon>Pseudomonadati</taxon>
        <taxon>Pseudomonadota</taxon>
        <taxon>Alphaproteobacteria</taxon>
        <taxon>Hyphomicrobiales</taxon>
        <taxon>Methylobacteriaceae</taxon>
        <taxon>Methylobacterium</taxon>
    </lineage>
</organism>
<protein>
    <submittedName>
        <fullName evidence="9">Acyl-CoA dehydrogenase domain protein</fullName>
    </submittedName>
</protein>
<dbReference type="Proteomes" id="UP000008207">
    <property type="component" value="Plasmid pMNOD02"/>
</dbReference>
<dbReference type="Gene3D" id="1.20.140.10">
    <property type="entry name" value="Butyryl-CoA Dehydrogenase, subunit A, domain 3"/>
    <property type="match status" value="1"/>
</dbReference>
<evidence type="ECO:0000256" key="5">
    <source>
        <dbReference type="RuleBase" id="RU362125"/>
    </source>
</evidence>
<reference evidence="10" key="1">
    <citation type="submission" date="2009-01" db="EMBL/GenBank/DDBJ databases">
        <title>Complete sequence of plasmid 2 of Methylobacterium nodulans ORS 2060.</title>
        <authorList>
            <consortium name="US DOE Joint Genome Institute"/>
            <person name="Lucas S."/>
            <person name="Copeland A."/>
            <person name="Lapidus A."/>
            <person name="Glavina del Rio T."/>
            <person name="Dalin E."/>
            <person name="Tice H."/>
            <person name="Bruce D."/>
            <person name="Goodwin L."/>
            <person name="Pitluck S."/>
            <person name="Sims D."/>
            <person name="Brettin T."/>
            <person name="Detter J.C."/>
            <person name="Han C."/>
            <person name="Larimer F."/>
            <person name="Land M."/>
            <person name="Hauser L."/>
            <person name="Kyrpides N."/>
            <person name="Ivanova N."/>
            <person name="Marx C.J."/>
            <person name="Richardson P."/>
        </authorList>
    </citation>
    <scope>NUCLEOTIDE SEQUENCE [LARGE SCALE GENOMIC DNA]</scope>
    <source>
        <strain evidence="10">LMG 21967 / CNCM I-2342 / ORS 2060</strain>
        <plasmid evidence="10">Plasmid pMNOD02</plasmid>
    </source>
</reference>
<keyword evidence="5" id="KW-0560">Oxidoreductase</keyword>
<evidence type="ECO:0000259" key="6">
    <source>
        <dbReference type="Pfam" id="PF00441"/>
    </source>
</evidence>
<dbReference type="InterPro" id="IPR046373">
    <property type="entry name" value="Acyl-CoA_Oxase/DH_mid-dom_sf"/>
</dbReference>
<comment type="similarity">
    <text evidence="2 5">Belongs to the acyl-CoA dehydrogenase family.</text>
</comment>
<dbReference type="InterPro" id="IPR037069">
    <property type="entry name" value="AcylCoA_DH/ox_N_sf"/>
</dbReference>
<dbReference type="Pfam" id="PF00441">
    <property type="entry name" value="Acyl-CoA_dh_1"/>
    <property type="match status" value="1"/>
</dbReference>
<keyword evidence="3 5" id="KW-0285">Flavoprotein</keyword>
<dbReference type="Pfam" id="PF02771">
    <property type="entry name" value="Acyl-CoA_dh_N"/>
    <property type="match status" value="1"/>
</dbReference>
<evidence type="ECO:0000259" key="8">
    <source>
        <dbReference type="Pfam" id="PF02771"/>
    </source>
</evidence>
<dbReference type="Pfam" id="PF02770">
    <property type="entry name" value="Acyl-CoA_dh_M"/>
    <property type="match status" value="1"/>
</dbReference>
<dbReference type="InterPro" id="IPR006089">
    <property type="entry name" value="Acyl-CoA_DH_CS"/>
</dbReference>
<feature type="domain" description="Acyl-CoA dehydrogenase/oxidase C-terminal" evidence="6">
    <location>
        <begin position="216"/>
        <end position="355"/>
    </location>
</feature>
<dbReference type="InterPro" id="IPR006091">
    <property type="entry name" value="Acyl-CoA_Oxase/DH_mid-dom"/>
</dbReference>
<evidence type="ECO:0000259" key="7">
    <source>
        <dbReference type="Pfam" id="PF02770"/>
    </source>
</evidence>
<feature type="domain" description="Acyl-CoA dehydrogenase/oxidase N-terminal" evidence="8">
    <location>
        <begin position="4"/>
        <end position="93"/>
    </location>
</feature>
<sequence length="362" mass="37719">MSDDAYRHAVRAFVAARIAPAIEEWERAGAYPASLHAEAGAAGLLAFGEPPGPAPVEHPARRRILIEEITRGGSQGLTMGLASHGVSLAILAQADPDWAGPVIRTVQSGERTIALALTEPQAGSDLAALRARAEPVADGWTITGEKRFICNGTRADCLVVGAVTEAGLGLFLVERPQPGLTAEPLAAAGWRCLPLAALRFAGVPARLVVAPDRAARVLQRALAQERLNLAVMALASAECVRDAALHHARTRMVRGASLDAMSHIRQRLAEIATRIALARCFVDSTAATAEASRIAMAKNAAVAALEEAARTAVQILGAAGCVAPSVVERTQRDAPLIAIGGGTTEVMNEIIARSLAKETPAP</sequence>
<feature type="domain" description="Acyl-CoA oxidase/dehydrogenase middle" evidence="7">
    <location>
        <begin position="114"/>
        <end position="202"/>
    </location>
</feature>
<evidence type="ECO:0000313" key="10">
    <source>
        <dbReference type="Proteomes" id="UP000008207"/>
    </source>
</evidence>
<dbReference type="Gene3D" id="2.40.110.10">
    <property type="entry name" value="Butyryl-CoA Dehydrogenase, subunit A, domain 2"/>
    <property type="match status" value="1"/>
</dbReference>
<evidence type="ECO:0000256" key="3">
    <source>
        <dbReference type="ARBA" id="ARBA00022630"/>
    </source>
</evidence>
<evidence type="ECO:0000256" key="2">
    <source>
        <dbReference type="ARBA" id="ARBA00009347"/>
    </source>
</evidence>
<dbReference type="InterPro" id="IPR009100">
    <property type="entry name" value="AcylCoA_DH/oxidase_NM_dom_sf"/>
</dbReference>
<keyword evidence="4 5" id="KW-0274">FAD</keyword>
<keyword evidence="9" id="KW-0614">Plasmid</keyword>
<dbReference type="RefSeq" id="WP_012631019.1">
    <property type="nucleotide sequence ID" value="NC_011887.1"/>
</dbReference>
<dbReference type="PANTHER" id="PTHR43884">
    <property type="entry name" value="ACYL-COA DEHYDROGENASE"/>
    <property type="match status" value="1"/>
</dbReference>
<dbReference type="HOGENOM" id="CLU_018204_0_3_5"/>
<dbReference type="InterPro" id="IPR013786">
    <property type="entry name" value="AcylCoA_DH/ox_N"/>
</dbReference>
<dbReference type="PANTHER" id="PTHR43884:SF12">
    <property type="entry name" value="ISOVALERYL-COA DEHYDROGENASE, MITOCHONDRIAL-RELATED"/>
    <property type="match status" value="1"/>
</dbReference>
<dbReference type="InterPro" id="IPR036250">
    <property type="entry name" value="AcylCo_DH-like_C"/>
</dbReference>
<dbReference type="GO" id="GO:0003995">
    <property type="term" value="F:acyl-CoA dehydrogenase activity"/>
    <property type="evidence" value="ECO:0007669"/>
    <property type="project" value="InterPro"/>
</dbReference>
<dbReference type="PROSITE" id="PS00072">
    <property type="entry name" value="ACYL_COA_DH_1"/>
    <property type="match status" value="1"/>
</dbReference>
<name>B8IXI1_METNO</name>
<evidence type="ECO:0000256" key="1">
    <source>
        <dbReference type="ARBA" id="ARBA00001974"/>
    </source>
</evidence>
<accession>B8IXI1</accession>
<comment type="cofactor">
    <cofactor evidence="1 5">
        <name>FAD</name>
        <dbReference type="ChEBI" id="CHEBI:57692"/>
    </cofactor>
</comment>
<keyword evidence="10" id="KW-1185">Reference proteome</keyword>